<evidence type="ECO:0000256" key="3">
    <source>
        <dbReference type="ARBA" id="ARBA00022989"/>
    </source>
</evidence>
<organism evidence="8 9">
    <name type="scientific">Marivita hallyeonensis</name>
    <dbReference type="NCBI Taxonomy" id="996342"/>
    <lineage>
        <taxon>Bacteria</taxon>
        <taxon>Pseudomonadati</taxon>
        <taxon>Pseudomonadota</taxon>
        <taxon>Alphaproteobacteria</taxon>
        <taxon>Rhodobacterales</taxon>
        <taxon>Roseobacteraceae</taxon>
        <taxon>Marivita</taxon>
    </lineage>
</organism>
<reference evidence="8 9" key="1">
    <citation type="submission" date="2016-11" db="EMBL/GenBank/DDBJ databases">
        <authorList>
            <person name="Jaros S."/>
            <person name="Januszkiewicz K."/>
            <person name="Wedrychowicz H."/>
        </authorList>
    </citation>
    <scope>NUCLEOTIDE SEQUENCE [LARGE SCALE GENOMIC DNA]</scope>
    <source>
        <strain evidence="8 9">DSM 29431</strain>
    </source>
</reference>
<evidence type="ECO:0000256" key="5">
    <source>
        <dbReference type="SAM" id="Coils"/>
    </source>
</evidence>
<dbReference type="InterPro" id="IPR019133">
    <property type="entry name" value="MIC60"/>
</dbReference>
<feature type="coiled-coil region" evidence="5">
    <location>
        <begin position="275"/>
        <end position="340"/>
    </location>
</feature>
<keyword evidence="3 7" id="KW-1133">Transmembrane helix</keyword>
<evidence type="ECO:0000256" key="4">
    <source>
        <dbReference type="ARBA" id="ARBA00023136"/>
    </source>
</evidence>
<dbReference type="GO" id="GO:0016020">
    <property type="term" value="C:membrane"/>
    <property type="evidence" value="ECO:0007669"/>
    <property type="project" value="UniProtKB-SubCell"/>
</dbReference>
<keyword evidence="5" id="KW-0175">Coiled coil</keyword>
<keyword evidence="2 7" id="KW-0812">Transmembrane</keyword>
<evidence type="ECO:0000256" key="7">
    <source>
        <dbReference type="SAM" id="Phobius"/>
    </source>
</evidence>
<dbReference type="AlphaFoldDB" id="A0A1M5U5K9"/>
<keyword evidence="4 7" id="KW-0472">Membrane</keyword>
<evidence type="ECO:0000256" key="2">
    <source>
        <dbReference type="ARBA" id="ARBA00022692"/>
    </source>
</evidence>
<comment type="subcellular location">
    <subcellularLocation>
        <location evidence="1">Membrane</location>
    </subcellularLocation>
</comment>
<feature type="compositionally biased region" description="Basic and acidic residues" evidence="6">
    <location>
        <begin position="118"/>
        <end position="170"/>
    </location>
</feature>
<keyword evidence="9" id="KW-1185">Reference proteome</keyword>
<evidence type="ECO:0000313" key="9">
    <source>
        <dbReference type="Proteomes" id="UP000184221"/>
    </source>
</evidence>
<evidence type="ECO:0000256" key="1">
    <source>
        <dbReference type="ARBA" id="ARBA00004370"/>
    </source>
</evidence>
<evidence type="ECO:0008006" key="10">
    <source>
        <dbReference type="Google" id="ProtNLM"/>
    </source>
</evidence>
<dbReference type="Pfam" id="PF09731">
    <property type="entry name" value="Mitofilin"/>
    <property type="match status" value="1"/>
</dbReference>
<feature type="transmembrane region" description="Helical" evidence="7">
    <location>
        <begin position="190"/>
        <end position="211"/>
    </location>
</feature>
<feature type="compositionally biased region" description="Polar residues" evidence="6">
    <location>
        <begin position="8"/>
        <end position="21"/>
    </location>
</feature>
<evidence type="ECO:0000313" key="8">
    <source>
        <dbReference type="EMBL" id="SHH58239.1"/>
    </source>
</evidence>
<feature type="region of interest" description="Disordered" evidence="6">
    <location>
        <begin position="1"/>
        <end position="174"/>
    </location>
</feature>
<feature type="compositionally biased region" description="Basic and acidic residues" evidence="6">
    <location>
        <begin position="83"/>
        <end position="92"/>
    </location>
</feature>
<feature type="compositionally biased region" description="Acidic residues" evidence="6">
    <location>
        <begin position="108"/>
        <end position="117"/>
    </location>
</feature>
<dbReference type="RefSeq" id="WP_072777886.1">
    <property type="nucleotide sequence ID" value="NZ_FQXC01000003.1"/>
</dbReference>
<dbReference type="EMBL" id="FQXC01000003">
    <property type="protein sequence ID" value="SHH58239.1"/>
    <property type="molecule type" value="Genomic_DNA"/>
</dbReference>
<gene>
    <name evidence="8" type="ORF">SAMN05443551_2497</name>
</gene>
<protein>
    <recommendedName>
        <fullName evidence="10">Inner membrane protein</fullName>
    </recommendedName>
</protein>
<sequence>MAKRKSTQKSSSKGQDTSTDTPEVAETPEQSDATPTDVEIANDAVEAVDTYAPAEDASLEKKETADISDEAIETPEPTDADGPDDKNSDAAKTDTATSETDADAGKDDADDADVTDASEEKALTDDAEKPAETEWNPDDHISEEDAARLLEEAETAEPHDTEPVFEEEPKLASPQPEFIKETVVEKKGGFVPMLLGGAVAAVLGYGAAAYVSQDVWPFNAAEDNGFEAEIRDALSAQSGTVSDLSDRLTALEGAEPPTVDLSPVENGLSAVQGTVSDLSGQLDNIVARIDALERQPLEQAVSPEAIEAYERALAELQAEVEAQRAEVAQMAQEAIQAEGNAEEQAQLAASRAALADITTALDTGSAYADAVAVLSANGVDVPDALGANADNGIATLGALIDGFPNAARAALSAARSSETDNAEGTNRLATFFANQLGARSVAPREGDDPDAILSRTEAALRSGDLATALSEVSALPETAQAALADWQASAQTRLEAKTAADALVQQLLQE</sequence>
<dbReference type="STRING" id="996342.SAMN05443551_2497"/>
<name>A0A1M5U5K9_9RHOB</name>
<dbReference type="Proteomes" id="UP000184221">
    <property type="component" value="Unassembled WGS sequence"/>
</dbReference>
<evidence type="ECO:0000256" key="6">
    <source>
        <dbReference type="SAM" id="MobiDB-lite"/>
    </source>
</evidence>
<feature type="compositionally biased region" description="Acidic residues" evidence="6">
    <location>
        <begin position="66"/>
        <end position="82"/>
    </location>
</feature>
<proteinExistence type="predicted"/>
<dbReference type="OrthoDB" id="7659420at2"/>
<accession>A0A1M5U5K9</accession>